<keyword evidence="5" id="KW-1185">Reference proteome</keyword>
<feature type="compositionally biased region" description="Low complexity" evidence="1">
    <location>
        <begin position="354"/>
        <end position="364"/>
    </location>
</feature>
<evidence type="ECO:0000259" key="3">
    <source>
        <dbReference type="Pfam" id="PF07760"/>
    </source>
</evidence>
<reference evidence="4 5" key="1">
    <citation type="journal article" date="2019" name="Int. J. Syst. Evol. Microbiol.">
        <title>The Global Catalogue of Microorganisms (GCM) 10K type strain sequencing project: providing services to taxonomists for standard genome sequencing and annotation.</title>
        <authorList>
            <consortium name="The Broad Institute Genomics Platform"/>
            <consortium name="The Broad Institute Genome Sequencing Center for Infectious Disease"/>
            <person name="Wu L."/>
            <person name="Ma J."/>
        </authorList>
    </citation>
    <scope>NUCLEOTIDE SEQUENCE [LARGE SCALE GENOMIC DNA]</scope>
    <source>
        <strain evidence="4 5">PSR21</strain>
    </source>
</reference>
<feature type="transmembrane region" description="Helical" evidence="2">
    <location>
        <begin position="46"/>
        <end position="66"/>
    </location>
</feature>
<feature type="transmembrane region" description="Helical" evidence="2">
    <location>
        <begin position="104"/>
        <end position="124"/>
    </location>
</feature>
<dbReference type="GeneID" id="79317992"/>
<proteinExistence type="predicted"/>
<dbReference type="Pfam" id="PF07760">
    <property type="entry name" value="DUF1616"/>
    <property type="match status" value="1"/>
</dbReference>
<dbReference type="InterPro" id="IPR011674">
    <property type="entry name" value="DUF1616"/>
</dbReference>
<evidence type="ECO:0000256" key="1">
    <source>
        <dbReference type="SAM" id="MobiDB-lite"/>
    </source>
</evidence>
<evidence type="ECO:0000313" key="4">
    <source>
        <dbReference type="EMBL" id="MFC7319170.1"/>
    </source>
</evidence>
<dbReference type="RefSeq" id="WP_276306760.1">
    <property type="nucleotide sequence ID" value="NZ_CP119994.1"/>
</dbReference>
<feature type="transmembrane region" description="Helical" evidence="2">
    <location>
        <begin position="185"/>
        <end position="207"/>
    </location>
</feature>
<evidence type="ECO:0000256" key="2">
    <source>
        <dbReference type="SAM" id="Phobius"/>
    </source>
</evidence>
<protein>
    <submittedName>
        <fullName evidence="4">DUF1616 domain-containing protein</fullName>
    </submittedName>
</protein>
<evidence type="ECO:0000313" key="5">
    <source>
        <dbReference type="Proteomes" id="UP001596547"/>
    </source>
</evidence>
<feature type="transmembrane region" description="Helical" evidence="2">
    <location>
        <begin position="12"/>
        <end position="34"/>
    </location>
</feature>
<feature type="compositionally biased region" description="Gly residues" evidence="1">
    <location>
        <begin position="343"/>
        <end position="353"/>
    </location>
</feature>
<sequence length="364" mass="37847">MSRRNARSAGPVPLDLVLALAYLGVVDFLVVSGVFAGSGNPNPLRIIFTLPVMLFLPGYALTAAAFPRRAPPKRGRKQHSRARGSLLDRLSARSQAGIDNVERLGLSFGLSVVLMPMLGLVVAADPGPMTATTAAVVITVLVAVLSLVATLRRLRIAPEERYGLPVGAWAAAVGDATDGSSLDTALSIALAASVLLAAGAFAVGLAAPKDGTHYTEFSVGSETDDGYLVYAGYPTDMSPGDSAELSFLVVNNENRTVDYTVVIQQRALDGNGEVTQSTELDRFSQTVGAGESWQQRHVVSSQFGGERVQIAYLLYKDGVPENPTRDNANETVFIEVQSPQPSNGGGGGGGGANGSAALLGPGTH</sequence>
<dbReference type="Proteomes" id="UP001596547">
    <property type="component" value="Unassembled WGS sequence"/>
</dbReference>
<keyword evidence="2" id="KW-0812">Transmembrane</keyword>
<feature type="transmembrane region" description="Helical" evidence="2">
    <location>
        <begin position="130"/>
        <end position="151"/>
    </location>
</feature>
<keyword evidence="2" id="KW-0472">Membrane</keyword>
<keyword evidence="2" id="KW-1133">Transmembrane helix</keyword>
<feature type="domain" description="DUF1616" evidence="3">
    <location>
        <begin position="29"/>
        <end position="336"/>
    </location>
</feature>
<name>A0ABD6AFM4_9EURY</name>
<feature type="region of interest" description="Disordered" evidence="1">
    <location>
        <begin position="337"/>
        <end position="364"/>
    </location>
</feature>
<gene>
    <name evidence="4" type="ORF">ACFQPE_20590</name>
</gene>
<accession>A0ABD6AFM4</accession>
<organism evidence="4 5">
    <name type="scientific">Halomarina halobia</name>
    <dbReference type="NCBI Taxonomy" id="3033386"/>
    <lineage>
        <taxon>Archaea</taxon>
        <taxon>Methanobacteriati</taxon>
        <taxon>Methanobacteriota</taxon>
        <taxon>Stenosarchaea group</taxon>
        <taxon>Halobacteria</taxon>
        <taxon>Halobacteriales</taxon>
        <taxon>Natronomonadaceae</taxon>
        <taxon>Halomarina</taxon>
    </lineage>
</organism>
<dbReference type="AlphaFoldDB" id="A0ABD6AFM4"/>
<comment type="caution">
    <text evidence="4">The sequence shown here is derived from an EMBL/GenBank/DDBJ whole genome shotgun (WGS) entry which is preliminary data.</text>
</comment>
<dbReference type="EMBL" id="JBHTBF010000004">
    <property type="protein sequence ID" value="MFC7319170.1"/>
    <property type="molecule type" value="Genomic_DNA"/>
</dbReference>